<organism evidence="2 3">
    <name type="scientific">Alteribacter keqinensis</name>
    <dbReference type="NCBI Taxonomy" id="2483800"/>
    <lineage>
        <taxon>Bacteria</taxon>
        <taxon>Bacillati</taxon>
        <taxon>Bacillota</taxon>
        <taxon>Bacilli</taxon>
        <taxon>Bacillales</taxon>
        <taxon>Bacillaceae</taxon>
        <taxon>Alteribacter</taxon>
    </lineage>
</organism>
<keyword evidence="3" id="KW-1185">Reference proteome</keyword>
<accession>A0A3M7TS39</accession>
<dbReference type="PANTHER" id="PTHR37305">
    <property type="entry name" value="INTEGRAL MEMBRANE PROTEIN-RELATED"/>
    <property type="match status" value="1"/>
</dbReference>
<feature type="transmembrane region" description="Helical" evidence="1">
    <location>
        <begin position="316"/>
        <end position="333"/>
    </location>
</feature>
<gene>
    <name evidence="2" type="ORF">EBO34_18200</name>
</gene>
<dbReference type="AlphaFoldDB" id="A0A3M7TS39"/>
<proteinExistence type="predicted"/>
<feature type="transmembrane region" description="Helical" evidence="1">
    <location>
        <begin position="374"/>
        <end position="397"/>
    </location>
</feature>
<dbReference type="OrthoDB" id="2806942at2"/>
<comment type="caution">
    <text evidence="2">The sequence shown here is derived from an EMBL/GenBank/DDBJ whole genome shotgun (WGS) entry which is preliminary data.</text>
</comment>
<name>A0A3M7TS39_9BACI</name>
<evidence type="ECO:0000313" key="2">
    <source>
        <dbReference type="EMBL" id="RNA67120.1"/>
    </source>
</evidence>
<dbReference type="PANTHER" id="PTHR37305:SF1">
    <property type="entry name" value="MEMBRANE PROTEIN"/>
    <property type="match status" value="1"/>
</dbReference>
<keyword evidence="1" id="KW-0812">Transmembrane</keyword>
<keyword evidence="1" id="KW-0472">Membrane</keyword>
<sequence>MSVLEIQNPLWKMCMFISLMRRRMTVYKHECFKIFSKPSIYLVFALITGLLLWGEQSIPPEPVFDESHEELIERWGGPVTEEMNEIVREEMVMQDGGESPDNLHPIEGNVHFSIASAWGNKEAMKERKADLQMKKEELTPSSYAWRVASKEQEMYEKVGEAHGFFIVEGWRGMFDFLEPFFSVILLAVLILVGLSPVFADEHGKRMAGLLLATKHGRKKLVTAKLLAGITYIAAIFVSLHVVNTVIHVVKFGGLGGWDAPIQSLWSSMFAWWSPYGQSPFAWNVLEFWGATLTVQFFGSLVFGVLVLVCSQLTRNAMVAFFISGCVLAAPYVIRQLGLEHGMMEYVTAFSYMELIRTERLFQTFEAYNVFGIPVLYHTVLICLFALITVGVTVLLYWSHKHEQVAG</sequence>
<evidence type="ECO:0000313" key="3">
    <source>
        <dbReference type="Proteomes" id="UP000278746"/>
    </source>
</evidence>
<feature type="transmembrane region" description="Helical" evidence="1">
    <location>
        <begin position="287"/>
        <end position="309"/>
    </location>
</feature>
<dbReference type="EMBL" id="RHIB01000003">
    <property type="protein sequence ID" value="RNA67120.1"/>
    <property type="molecule type" value="Genomic_DNA"/>
</dbReference>
<protein>
    <submittedName>
        <fullName evidence="2">Uncharacterized protein</fullName>
    </submittedName>
</protein>
<feature type="transmembrane region" description="Helical" evidence="1">
    <location>
        <begin position="220"/>
        <end position="242"/>
    </location>
</feature>
<dbReference type="Proteomes" id="UP000278746">
    <property type="component" value="Unassembled WGS sequence"/>
</dbReference>
<reference evidence="2 3" key="1">
    <citation type="submission" date="2018-10" db="EMBL/GenBank/DDBJ databases">
        <title>Bacillus Keqinensis sp. nov., a moderately halophilic bacterium isolated from a saline-alkaline lake.</title>
        <authorList>
            <person name="Wang H."/>
        </authorList>
    </citation>
    <scope>NUCLEOTIDE SEQUENCE [LARGE SCALE GENOMIC DNA]</scope>
    <source>
        <strain evidence="2 3">KQ-3</strain>
    </source>
</reference>
<keyword evidence="1" id="KW-1133">Transmembrane helix</keyword>
<feature type="transmembrane region" description="Helical" evidence="1">
    <location>
        <begin position="180"/>
        <end position="199"/>
    </location>
</feature>
<evidence type="ECO:0000256" key="1">
    <source>
        <dbReference type="SAM" id="Phobius"/>
    </source>
</evidence>